<dbReference type="PANTHER" id="PTHR36373:SF1">
    <property type="entry name" value="EXPRESSED PROTEIN"/>
    <property type="match status" value="1"/>
</dbReference>
<dbReference type="AlphaFoldDB" id="A0AAV0DJN0"/>
<organism evidence="2 3">
    <name type="scientific">Cuscuta epithymum</name>
    <dbReference type="NCBI Taxonomy" id="186058"/>
    <lineage>
        <taxon>Eukaryota</taxon>
        <taxon>Viridiplantae</taxon>
        <taxon>Streptophyta</taxon>
        <taxon>Embryophyta</taxon>
        <taxon>Tracheophyta</taxon>
        <taxon>Spermatophyta</taxon>
        <taxon>Magnoliopsida</taxon>
        <taxon>eudicotyledons</taxon>
        <taxon>Gunneridae</taxon>
        <taxon>Pentapetalae</taxon>
        <taxon>asterids</taxon>
        <taxon>lamiids</taxon>
        <taxon>Solanales</taxon>
        <taxon>Convolvulaceae</taxon>
        <taxon>Cuscuteae</taxon>
        <taxon>Cuscuta</taxon>
        <taxon>Cuscuta subgen. Cuscuta</taxon>
    </lineage>
</organism>
<sequence length="363" mass="40815">MEIAVIDWKNLDSRFVKDDSLEHFKAPQWVDLSAPDDSVDDEAWFCRPDCNHPKTVDDFYRAGATPPSKLQRSATVSENHLMRERIRRGKALQITGLFKDGGVISEDSENKNPNLKTPPRLKTKLTMKDAIKSSEEKKKKTPAVQKEPTPRLRSTQSARNLFSGVDLLNKVSEFCNELKKLTIRGTSEKERVGNKNVERTPLMEKEKGKVPFQEEPTSIKKDDTPTAAKNILKEKQRKKLQRSENAENTPITIDVKNSKRGGDDDILSQIRTYPPTPQCFSESRGGPTKATPPRSASSRPTQERGVLQELGKQSSSMMDYRKEKSVNKINPRGEGAAASSTVTENEARGLDVFWFLKPCTLST</sequence>
<keyword evidence="3" id="KW-1185">Reference proteome</keyword>
<feature type="region of interest" description="Disordered" evidence="1">
    <location>
        <begin position="130"/>
        <end position="157"/>
    </location>
</feature>
<evidence type="ECO:0000313" key="3">
    <source>
        <dbReference type="Proteomes" id="UP001152523"/>
    </source>
</evidence>
<protein>
    <submittedName>
        <fullName evidence="2">Uncharacterized protein</fullName>
    </submittedName>
</protein>
<name>A0AAV0DJN0_9ASTE</name>
<gene>
    <name evidence="2" type="ORF">CEPIT_LOCUS14664</name>
</gene>
<dbReference type="EMBL" id="CAMAPF010000104">
    <property type="protein sequence ID" value="CAH9098971.1"/>
    <property type="molecule type" value="Genomic_DNA"/>
</dbReference>
<evidence type="ECO:0000256" key="1">
    <source>
        <dbReference type="SAM" id="MobiDB-lite"/>
    </source>
</evidence>
<dbReference type="PANTHER" id="PTHR36373">
    <property type="entry name" value="EXPRESSED PROTEIN"/>
    <property type="match status" value="1"/>
</dbReference>
<feature type="region of interest" description="Disordered" evidence="1">
    <location>
        <begin position="188"/>
        <end position="341"/>
    </location>
</feature>
<feature type="compositionally biased region" description="Basic and acidic residues" evidence="1">
    <location>
        <begin position="188"/>
        <end position="209"/>
    </location>
</feature>
<reference evidence="2" key="1">
    <citation type="submission" date="2022-07" db="EMBL/GenBank/DDBJ databases">
        <authorList>
            <person name="Macas J."/>
            <person name="Novak P."/>
            <person name="Neumann P."/>
        </authorList>
    </citation>
    <scope>NUCLEOTIDE SEQUENCE</scope>
</reference>
<accession>A0AAV0DJN0</accession>
<proteinExistence type="predicted"/>
<evidence type="ECO:0000313" key="2">
    <source>
        <dbReference type="EMBL" id="CAH9098971.1"/>
    </source>
</evidence>
<comment type="caution">
    <text evidence="2">The sequence shown here is derived from an EMBL/GenBank/DDBJ whole genome shotgun (WGS) entry which is preliminary data.</text>
</comment>
<dbReference type="Proteomes" id="UP001152523">
    <property type="component" value="Unassembled WGS sequence"/>
</dbReference>